<feature type="domain" description="PAC" evidence="8">
    <location>
        <begin position="643"/>
        <end position="695"/>
    </location>
</feature>
<keyword evidence="3" id="KW-0597">Phosphoprotein</keyword>
<dbReference type="InterPro" id="IPR000014">
    <property type="entry name" value="PAS"/>
</dbReference>
<protein>
    <recommendedName>
        <fullName evidence="2">histidine kinase</fullName>
        <ecNumber evidence="2">2.7.13.3</ecNumber>
    </recommendedName>
</protein>
<dbReference type="InterPro" id="IPR013656">
    <property type="entry name" value="PAS_4"/>
</dbReference>
<dbReference type="InterPro" id="IPR000700">
    <property type="entry name" value="PAS-assoc_C"/>
</dbReference>
<feature type="compositionally biased region" description="Low complexity" evidence="5">
    <location>
        <begin position="16"/>
        <end position="25"/>
    </location>
</feature>
<proteinExistence type="predicted"/>
<dbReference type="Gene3D" id="3.30.565.10">
    <property type="entry name" value="Histidine kinase-like ATPase, C-terminal domain"/>
    <property type="match status" value="1"/>
</dbReference>
<gene>
    <name evidence="9" type="ORF">HNP46_001352</name>
</gene>
<dbReference type="SMART" id="SM00086">
    <property type="entry name" value="PAC"/>
    <property type="match status" value="2"/>
</dbReference>
<dbReference type="SUPFAM" id="SSF47384">
    <property type="entry name" value="Homodimeric domain of signal transducing histidine kinase"/>
    <property type="match status" value="1"/>
</dbReference>
<evidence type="ECO:0000256" key="2">
    <source>
        <dbReference type="ARBA" id="ARBA00012438"/>
    </source>
</evidence>
<dbReference type="NCBIfam" id="TIGR00229">
    <property type="entry name" value="sensory_box"/>
    <property type="match status" value="2"/>
</dbReference>
<dbReference type="Pfam" id="PF08448">
    <property type="entry name" value="PAS_4"/>
    <property type="match status" value="1"/>
</dbReference>
<feature type="domain" description="PAS" evidence="7">
    <location>
        <begin position="442"/>
        <end position="515"/>
    </location>
</feature>
<dbReference type="CDD" id="cd00130">
    <property type="entry name" value="PAS"/>
    <property type="match status" value="2"/>
</dbReference>
<evidence type="ECO:0000256" key="1">
    <source>
        <dbReference type="ARBA" id="ARBA00000085"/>
    </source>
</evidence>
<dbReference type="InterPro" id="IPR003661">
    <property type="entry name" value="HisK_dim/P_dom"/>
</dbReference>
<dbReference type="CDD" id="cd00082">
    <property type="entry name" value="HisKA"/>
    <property type="match status" value="1"/>
</dbReference>
<dbReference type="InterPro" id="IPR003594">
    <property type="entry name" value="HATPase_dom"/>
</dbReference>
<evidence type="ECO:0000256" key="3">
    <source>
        <dbReference type="ARBA" id="ARBA00022553"/>
    </source>
</evidence>
<comment type="catalytic activity">
    <reaction evidence="1">
        <text>ATP + protein L-histidine = ADP + protein N-phospho-L-histidine.</text>
        <dbReference type="EC" id="2.7.13.3"/>
    </reaction>
</comment>
<evidence type="ECO:0000256" key="4">
    <source>
        <dbReference type="ARBA" id="ARBA00022777"/>
    </source>
</evidence>
<accession>A0A7W7NZ96</accession>
<dbReference type="InterPro" id="IPR035965">
    <property type="entry name" value="PAS-like_dom_sf"/>
</dbReference>
<evidence type="ECO:0000259" key="6">
    <source>
        <dbReference type="PROSITE" id="PS50109"/>
    </source>
</evidence>
<dbReference type="PANTHER" id="PTHR43065">
    <property type="entry name" value="SENSOR HISTIDINE KINASE"/>
    <property type="match status" value="1"/>
</dbReference>
<dbReference type="SUPFAM" id="SSF55785">
    <property type="entry name" value="PYP-like sensor domain (PAS domain)"/>
    <property type="match status" value="3"/>
</dbReference>
<dbReference type="SMART" id="SM00091">
    <property type="entry name" value="PAS"/>
    <property type="match status" value="3"/>
</dbReference>
<dbReference type="InterPro" id="IPR001610">
    <property type="entry name" value="PAC"/>
</dbReference>
<dbReference type="SMART" id="SM00387">
    <property type="entry name" value="HATPase_c"/>
    <property type="match status" value="1"/>
</dbReference>
<comment type="caution">
    <text evidence="9">The sequence shown here is derived from an EMBL/GenBank/DDBJ whole genome shotgun (WGS) entry which is preliminary data.</text>
</comment>
<dbReference type="Gene3D" id="1.10.287.130">
    <property type="match status" value="1"/>
</dbReference>
<dbReference type="PROSITE" id="PS50112">
    <property type="entry name" value="PAS"/>
    <property type="match status" value="2"/>
</dbReference>
<dbReference type="PROSITE" id="PS50109">
    <property type="entry name" value="HIS_KIN"/>
    <property type="match status" value="1"/>
</dbReference>
<dbReference type="SUPFAM" id="SSF55874">
    <property type="entry name" value="ATPase domain of HSP90 chaperone/DNA topoisomerase II/histidine kinase"/>
    <property type="match status" value="1"/>
</dbReference>
<dbReference type="EC" id="2.7.13.3" evidence="2"/>
<feature type="region of interest" description="Disordered" evidence="5">
    <location>
        <begin position="13"/>
        <end position="33"/>
    </location>
</feature>
<dbReference type="InterPro" id="IPR004358">
    <property type="entry name" value="Sig_transdc_His_kin-like_C"/>
</dbReference>
<feature type="domain" description="Histidine kinase" evidence="6">
    <location>
        <begin position="708"/>
        <end position="923"/>
    </location>
</feature>
<dbReference type="InterPro" id="IPR036097">
    <property type="entry name" value="HisK_dim/P_sf"/>
</dbReference>
<name>A0A7W7NZ96_PSENT</name>
<feature type="domain" description="PAS" evidence="7">
    <location>
        <begin position="570"/>
        <end position="640"/>
    </location>
</feature>
<evidence type="ECO:0000259" key="7">
    <source>
        <dbReference type="PROSITE" id="PS50112"/>
    </source>
</evidence>
<organism evidence="9 10">
    <name type="scientific">Pseudomonas nitroreducens</name>
    <dbReference type="NCBI Taxonomy" id="46680"/>
    <lineage>
        <taxon>Bacteria</taxon>
        <taxon>Pseudomonadati</taxon>
        <taxon>Pseudomonadota</taxon>
        <taxon>Gammaproteobacteria</taxon>
        <taxon>Pseudomonadales</taxon>
        <taxon>Pseudomonadaceae</taxon>
        <taxon>Pseudomonas</taxon>
    </lineage>
</organism>
<dbReference type="InterPro" id="IPR005467">
    <property type="entry name" value="His_kinase_dom"/>
</dbReference>
<reference evidence="9 10" key="1">
    <citation type="submission" date="2020-08" db="EMBL/GenBank/DDBJ databases">
        <title>Functional genomics of gut bacteria from endangered species of beetles.</title>
        <authorList>
            <person name="Carlos-Shanley C."/>
        </authorList>
    </citation>
    <scope>NUCLEOTIDE SEQUENCE [LARGE SCALE GENOMIC DNA]</scope>
    <source>
        <strain evidence="9 10">S00179</strain>
    </source>
</reference>
<evidence type="ECO:0000256" key="5">
    <source>
        <dbReference type="SAM" id="MobiDB-lite"/>
    </source>
</evidence>
<dbReference type="Proteomes" id="UP000566995">
    <property type="component" value="Unassembled WGS sequence"/>
</dbReference>
<dbReference type="Pfam" id="PF08447">
    <property type="entry name" value="PAS_3"/>
    <property type="match status" value="1"/>
</dbReference>
<feature type="domain" description="PAC" evidence="8">
    <location>
        <begin position="517"/>
        <end position="569"/>
    </location>
</feature>
<dbReference type="PROSITE" id="PS50113">
    <property type="entry name" value="PAC"/>
    <property type="match status" value="2"/>
</dbReference>
<dbReference type="Gene3D" id="3.30.450.20">
    <property type="entry name" value="PAS domain"/>
    <property type="match status" value="3"/>
</dbReference>
<dbReference type="EMBL" id="JACHLI010000004">
    <property type="protein sequence ID" value="MBB4862508.1"/>
    <property type="molecule type" value="Genomic_DNA"/>
</dbReference>
<dbReference type="AlphaFoldDB" id="A0A7W7NZ96"/>
<keyword evidence="4" id="KW-0418">Kinase</keyword>
<dbReference type="SMART" id="SM00388">
    <property type="entry name" value="HisKA"/>
    <property type="match status" value="1"/>
</dbReference>
<dbReference type="InterPro" id="IPR013655">
    <property type="entry name" value="PAS_fold_3"/>
</dbReference>
<evidence type="ECO:0000259" key="8">
    <source>
        <dbReference type="PROSITE" id="PS50113"/>
    </source>
</evidence>
<dbReference type="InterPro" id="IPR036890">
    <property type="entry name" value="HATPase_C_sf"/>
</dbReference>
<dbReference type="Pfam" id="PF00512">
    <property type="entry name" value="HisKA"/>
    <property type="match status" value="1"/>
</dbReference>
<evidence type="ECO:0000313" key="9">
    <source>
        <dbReference type="EMBL" id="MBB4862508.1"/>
    </source>
</evidence>
<sequence>MFDFLRSRPALHEAPADAAAPSRPLAARRRPALPPEAAPAVDVTAHWDLWLELDSRDRVIARGGHLVHRLLVPMTGSGELPQLADYLDRRAPGGTPLTVLRGGERLDLVLRSTGDLPLVCRFQALLQAEEHCLLLGTDISDLNWQADSQQHKLQCLNLSKLLLGRLRHSSQRRLGEAVGEVLEAFCSNFHMRSMALLLEGPDSQLRVFACHVPPGCDSLLREGLVLPDGELRGASGACLLNVDEGRSELLEALCSDRLYLVPAPVRGGRLAGLLAEPAEQAPPWPGPSPSDWQYLAEILANLVHERAELYSLRDSSRRLSLLQDMVGGGWWRLQVDAGVFELSPAVAVSLGLPEGQLQLALADLLARLHPADADELSLRLRNVQPGGRLVQDMRLRVADTTQTRRWLRLQGRMQARAGDHLMDGVLLDISEGKQQEEQALAAHARLRNLIDSAPVVIYVQRVEEGRLIPEFYSESAGNLLGLDLQGQSWQALAERVHPEDLEAFLDRGRELLREGRVRTEYRLRDSAGEWHWLYDEAKLLRDIQGIPQEAVGLWLDVTEQRLAAQQIAESEERYRVLVEDSPALICRYDPSLQLTFINHTFAQVLGEPVEALLGRRLDEWLSEQDCSALRARLAGGARSRVDDSWELRFCLSGQRNLWLIWSDRAVLDADGRLLEIQAVGRDNTAVRHAQQQLAQGAKMASLGEMVSGMAHEMKQPLHVMRMSLYNARQKLGEPEYLKEKLDRADAQIDRLSRVISHMGVFSRKSELEPSPFDPYDACEGALALLGESLTQQGITLETAAPLQRVVVRGYADQLEQVLINLLANARDALLGRDNEGARWVGVSQEDCIESEWVELHVRDNAGGIDRELMERIFEPFFTTKPIGKGTGLGLSVSHDLIRNMGGSLSVDNFKGGARFVIRLPRQVVLVEED</sequence>
<evidence type="ECO:0000313" key="10">
    <source>
        <dbReference type="Proteomes" id="UP000566995"/>
    </source>
</evidence>
<keyword evidence="4" id="KW-0808">Transferase</keyword>
<dbReference type="GO" id="GO:0000155">
    <property type="term" value="F:phosphorelay sensor kinase activity"/>
    <property type="evidence" value="ECO:0007669"/>
    <property type="project" value="InterPro"/>
</dbReference>
<dbReference type="Pfam" id="PF02518">
    <property type="entry name" value="HATPase_c"/>
    <property type="match status" value="1"/>
</dbReference>
<dbReference type="PANTHER" id="PTHR43065:SF42">
    <property type="entry name" value="TWO-COMPONENT SENSOR PPRA"/>
    <property type="match status" value="1"/>
</dbReference>
<dbReference type="RefSeq" id="WP_184587026.1">
    <property type="nucleotide sequence ID" value="NZ_JACHLI010000004.1"/>
</dbReference>
<dbReference type="PRINTS" id="PR00344">
    <property type="entry name" value="BCTRLSENSOR"/>
</dbReference>